<gene>
    <name evidence="2" type="ORF">M9Y10_010125</name>
</gene>
<dbReference type="Proteomes" id="UP001470230">
    <property type="component" value="Unassembled WGS sequence"/>
</dbReference>
<dbReference type="InterPro" id="IPR011990">
    <property type="entry name" value="TPR-like_helical_dom_sf"/>
</dbReference>
<proteinExistence type="inferred from homology"/>
<dbReference type="PANTHER" id="PTHR11102:SF160">
    <property type="entry name" value="ERAD-ASSOCIATED E3 UBIQUITIN-PROTEIN LIGASE COMPONENT HRD3"/>
    <property type="match status" value="1"/>
</dbReference>
<organism evidence="2 3">
    <name type="scientific">Tritrichomonas musculus</name>
    <dbReference type="NCBI Taxonomy" id="1915356"/>
    <lineage>
        <taxon>Eukaryota</taxon>
        <taxon>Metamonada</taxon>
        <taxon>Parabasalia</taxon>
        <taxon>Tritrichomonadida</taxon>
        <taxon>Tritrichomonadidae</taxon>
        <taxon>Tritrichomonas</taxon>
    </lineage>
</organism>
<dbReference type="EMBL" id="JAPFFF010000015">
    <property type="protein sequence ID" value="KAK8867150.1"/>
    <property type="molecule type" value="Genomic_DNA"/>
</dbReference>
<evidence type="ECO:0000313" key="3">
    <source>
        <dbReference type="Proteomes" id="UP001470230"/>
    </source>
</evidence>
<dbReference type="PANTHER" id="PTHR11102">
    <property type="entry name" value="SEL-1-LIKE PROTEIN"/>
    <property type="match status" value="1"/>
</dbReference>
<keyword evidence="3" id="KW-1185">Reference proteome</keyword>
<reference evidence="2 3" key="1">
    <citation type="submission" date="2024-04" db="EMBL/GenBank/DDBJ databases">
        <title>Tritrichomonas musculus Genome.</title>
        <authorList>
            <person name="Alves-Ferreira E."/>
            <person name="Grigg M."/>
            <person name="Lorenzi H."/>
            <person name="Galac M."/>
        </authorList>
    </citation>
    <scope>NUCLEOTIDE SEQUENCE [LARGE SCALE GENOMIC DNA]</scope>
    <source>
        <strain evidence="2 3">EAF2021</strain>
    </source>
</reference>
<evidence type="ECO:0000313" key="2">
    <source>
        <dbReference type="EMBL" id="KAK8867150.1"/>
    </source>
</evidence>
<dbReference type="InterPro" id="IPR050767">
    <property type="entry name" value="Sel1_AlgK"/>
</dbReference>
<evidence type="ECO:0000256" key="1">
    <source>
        <dbReference type="ARBA" id="ARBA00038101"/>
    </source>
</evidence>
<dbReference type="SMART" id="SM00671">
    <property type="entry name" value="SEL1"/>
    <property type="match status" value="5"/>
</dbReference>
<name>A0ABR2IRA6_9EUKA</name>
<protein>
    <submittedName>
        <fullName evidence="2">Uncharacterized protein</fullName>
    </submittedName>
</protein>
<sequence>MAIFYIEGKIVSKDYDKAIRYFTLAANQDHAHSQFILGILYLNGLVLKQNIKKGIYLINLSLYNGNYEANFAIGFFHHQGKYFDKNITKAIHYYKEASSFNDQYSKNNLGIIYKNKYYNEVTPNIGLSEEYFTEAIQQKNDKLSMYNLSHIYIYEYQTKEKMNEAIELLIKSFTNGFEPAILLLSIALIKKYGTNMQNLNLKMKEIIDPASRFHLLIFQLIQKQKLDNISIFKEKYNHLSKIDYLYDFNSKPIISKELLKNQVFRSKSSYIKNISFEFYEGFGFDI</sequence>
<dbReference type="SUPFAM" id="SSF81901">
    <property type="entry name" value="HCP-like"/>
    <property type="match status" value="1"/>
</dbReference>
<dbReference type="InterPro" id="IPR006597">
    <property type="entry name" value="Sel1-like"/>
</dbReference>
<comment type="similarity">
    <text evidence="1">Belongs to the sel-1 family.</text>
</comment>
<dbReference type="Pfam" id="PF08238">
    <property type="entry name" value="Sel1"/>
    <property type="match status" value="5"/>
</dbReference>
<accession>A0ABR2IRA6</accession>
<dbReference type="Gene3D" id="1.25.40.10">
    <property type="entry name" value="Tetratricopeptide repeat domain"/>
    <property type="match status" value="1"/>
</dbReference>
<comment type="caution">
    <text evidence="2">The sequence shown here is derived from an EMBL/GenBank/DDBJ whole genome shotgun (WGS) entry which is preliminary data.</text>
</comment>